<dbReference type="Pfam" id="PF09361">
    <property type="entry name" value="Phasin_2"/>
    <property type="match status" value="1"/>
</dbReference>
<evidence type="ECO:0000313" key="3">
    <source>
        <dbReference type="Proteomes" id="UP001149822"/>
    </source>
</evidence>
<keyword evidence="3" id="KW-1185">Reference proteome</keyword>
<accession>A0ABT4JBI5</accession>
<reference evidence="2" key="1">
    <citation type="submission" date="2022-12" db="EMBL/GenBank/DDBJ databases">
        <title>Paracoccus sp. EF6 isolated from a lake water.</title>
        <authorList>
            <person name="Liu H."/>
        </authorList>
    </citation>
    <scope>NUCLEOTIDE SEQUENCE</scope>
    <source>
        <strain evidence="2">EF6</strain>
    </source>
</reference>
<organism evidence="2 3">
    <name type="scientific">Paracoccus benzoatiresistens</name>
    <dbReference type="NCBI Taxonomy" id="2997341"/>
    <lineage>
        <taxon>Bacteria</taxon>
        <taxon>Pseudomonadati</taxon>
        <taxon>Pseudomonadota</taxon>
        <taxon>Alphaproteobacteria</taxon>
        <taxon>Rhodobacterales</taxon>
        <taxon>Paracoccaceae</taxon>
        <taxon>Paracoccus</taxon>
    </lineage>
</organism>
<dbReference type="Proteomes" id="UP001149822">
    <property type="component" value="Unassembled WGS sequence"/>
</dbReference>
<proteinExistence type="predicted"/>
<name>A0ABT4JBI5_9RHOB</name>
<dbReference type="EMBL" id="JAPTYD010000112">
    <property type="protein sequence ID" value="MCZ0964492.1"/>
    <property type="molecule type" value="Genomic_DNA"/>
</dbReference>
<dbReference type="RefSeq" id="WP_268944582.1">
    <property type="nucleotide sequence ID" value="NZ_JAPTYD010000112.1"/>
</dbReference>
<protein>
    <recommendedName>
        <fullName evidence="1">Phasin domain-containing protein</fullName>
    </recommendedName>
</protein>
<sequence>MPKAPTETPEADRVLDRMSEVELSFIRPLGVFSTAMSDAYLNLVEEWTNFVMRRVRQDVLMMHQLLQCRDAAQIQRIQGAFVQKAINEYQEEAGRVNAILQKANHAVSDKDAREIAQT</sequence>
<comment type="caution">
    <text evidence="2">The sequence shown here is derived from an EMBL/GenBank/DDBJ whole genome shotgun (WGS) entry which is preliminary data.</text>
</comment>
<feature type="domain" description="Phasin" evidence="1">
    <location>
        <begin position="28"/>
        <end position="107"/>
    </location>
</feature>
<evidence type="ECO:0000259" key="1">
    <source>
        <dbReference type="Pfam" id="PF09361"/>
    </source>
</evidence>
<dbReference type="InterPro" id="IPR018968">
    <property type="entry name" value="Phasin"/>
</dbReference>
<gene>
    <name evidence="2" type="ORF">OU682_23360</name>
</gene>
<evidence type="ECO:0000313" key="2">
    <source>
        <dbReference type="EMBL" id="MCZ0964492.1"/>
    </source>
</evidence>